<sequence length="264" mass="30226">MKLSAILLCVLVISIQRSFAEESDDEVAGLINDLDESSDVDPRRSVSDKPVNVCDGHVCGWGKECIDDGKGRPSCQCIKECPTMLKEQDKVCATNNQTFVSHCELYQQKCLCKKKSEKCLAPVNSKIHLNYLGHCKLIEECTEDMMSQFGERMADWLFQVMKELKKRRELHGIRWEELVNEAEHDDAKKHIYPVIWKFCDLDIKPHDRHVTHPELIPMTAFVVPMESCIKPFLESCDYNADTSISIQEWGKCLGLKEGEIQEKC</sequence>
<dbReference type="Proteomes" id="UP000095286">
    <property type="component" value="Unplaced"/>
</dbReference>
<protein>
    <submittedName>
        <fullName evidence="2">Kazal-like domain-containing protein</fullName>
    </submittedName>
</protein>
<organism evidence="1 2">
    <name type="scientific">Rhabditophanes sp. KR3021</name>
    <dbReference type="NCBI Taxonomy" id="114890"/>
    <lineage>
        <taxon>Eukaryota</taxon>
        <taxon>Metazoa</taxon>
        <taxon>Ecdysozoa</taxon>
        <taxon>Nematoda</taxon>
        <taxon>Chromadorea</taxon>
        <taxon>Rhabditida</taxon>
        <taxon>Tylenchina</taxon>
        <taxon>Panagrolaimomorpha</taxon>
        <taxon>Strongyloidoidea</taxon>
        <taxon>Alloionematidae</taxon>
        <taxon>Rhabditophanes</taxon>
    </lineage>
</organism>
<evidence type="ECO:0000313" key="1">
    <source>
        <dbReference type="Proteomes" id="UP000095286"/>
    </source>
</evidence>
<reference evidence="2" key="1">
    <citation type="submission" date="2016-11" db="UniProtKB">
        <authorList>
            <consortium name="WormBaseParasite"/>
        </authorList>
    </citation>
    <scope>IDENTIFICATION</scope>
    <source>
        <strain evidence="2">KR3021</strain>
    </source>
</reference>
<name>A0AC35U558_9BILA</name>
<proteinExistence type="predicted"/>
<dbReference type="WBParaSite" id="RSKR_0000744100.1">
    <property type="protein sequence ID" value="RSKR_0000744100.1"/>
    <property type="gene ID" value="RSKR_0000744100"/>
</dbReference>
<evidence type="ECO:0000313" key="2">
    <source>
        <dbReference type="WBParaSite" id="RSKR_0000744100.1"/>
    </source>
</evidence>
<accession>A0AC35U558</accession>